<reference evidence="1 2" key="1">
    <citation type="journal article" date="2018" name="Sci. Rep.">
        <title>Genomic signatures of local adaptation to the degree of environmental predictability in rotifers.</title>
        <authorList>
            <person name="Franch-Gras L."/>
            <person name="Hahn C."/>
            <person name="Garcia-Roger E.M."/>
            <person name="Carmona M.J."/>
            <person name="Serra M."/>
            <person name="Gomez A."/>
        </authorList>
    </citation>
    <scope>NUCLEOTIDE SEQUENCE [LARGE SCALE GENOMIC DNA]</scope>
    <source>
        <strain evidence="1">HYR1</strain>
    </source>
</reference>
<keyword evidence="2" id="KW-1185">Reference proteome</keyword>
<evidence type="ECO:0000313" key="1">
    <source>
        <dbReference type="EMBL" id="RNA16886.1"/>
    </source>
</evidence>
<organism evidence="1 2">
    <name type="scientific">Brachionus plicatilis</name>
    <name type="common">Marine rotifer</name>
    <name type="synonym">Brachionus muelleri</name>
    <dbReference type="NCBI Taxonomy" id="10195"/>
    <lineage>
        <taxon>Eukaryota</taxon>
        <taxon>Metazoa</taxon>
        <taxon>Spiralia</taxon>
        <taxon>Gnathifera</taxon>
        <taxon>Rotifera</taxon>
        <taxon>Eurotatoria</taxon>
        <taxon>Monogononta</taxon>
        <taxon>Pseudotrocha</taxon>
        <taxon>Ploima</taxon>
        <taxon>Brachionidae</taxon>
        <taxon>Brachionus</taxon>
    </lineage>
</organism>
<gene>
    <name evidence="1" type="ORF">BpHYR1_003197</name>
</gene>
<sequence length="64" mass="7730">MEEFFYFRKIELKITGIKTIHFRRALARFTCLVLDVPKVKPLVLDHRLITVVRSWNATQSLWRK</sequence>
<evidence type="ECO:0000313" key="2">
    <source>
        <dbReference type="Proteomes" id="UP000276133"/>
    </source>
</evidence>
<dbReference type="Proteomes" id="UP000276133">
    <property type="component" value="Unassembled WGS sequence"/>
</dbReference>
<protein>
    <submittedName>
        <fullName evidence="1">Uncharacterized protein</fullName>
    </submittedName>
</protein>
<proteinExistence type="predicted"/>
<dbReference type="EMBL" id="REGN01004599">
    <property type="protein sequence ID" value="RNA16886.1"/>
    <property type="molecule type" value="Genomic_DNA"/>
</dbReference>
<accession>A0A3M7R002</accession>
<comment type="caution">
    <text evidence="1">The sequence shown here is derived from an EMBL/GenBank/DDBJ whole genome shotgun (WGS) entry which is preliminary data.</text>
</comment>
<name>A0A3M7R002_BRAPC</name>
<dbReference type="AlphaFoldDB" id="A0A3M7R002"/>